<feature type="domain" description="HTH lysR-type" evidence="5">
    <location>
        <begin position="5"/>
        <end position="62"/>
    </location>
</feature>
<dbReference type="GO" id="GO:0003700">
    <property type="term" value="F:DNA-binding transcription factor activity"/>
    <property type="evidence" value="ECO:0007669"/>
    <property type="project" value="InterPro"/>
</dbReference>
<evidence type="ECO:0000313" key="7">
    <source>
        <dbReference type="Proteomes" id="UP000094849"/>
    </source>
</evidence>
<dbReference type="AlphaFoldDB" id="A0A1E2UQA2"/>
<proteinExistence type="inferred from homology"/>
<evidence type="ECO:0000259" key="5">
    <source>
        <dbReference type="PROSITE" id="PS50931"/>
    </source>
</evidence>
<dbReference type="SUPFAM" id="SSF46785">
    <property type="entry name" value="Winged helix' DNA-binding domain"/>
    <property type="match status" value="1"/>
</dbReference>
<dbReference type="SUPFAM" id="SSF53850">
    <property type="entry name" value="Periplasmic binding protein-like II"/>
    <property type="match status" value="1"/>
</dbReference>
<reference evidence="6 7" key="1">
    <citation type="submission" date="2016-03" db="EMBL/GenBank/DDBJ databases">
        <title>Chemosynthetic sulphur-oxidizing symbionts of marine invertebrate animals are capable of nitrogen fixation.</title>
        <authorList>
            <person name="Petersen J.M."/>
            <person name="Kemper A."/>
            <person name="Gruber-Vodicka H."/>
            <person name="Cardini U."/>
            <person name="Geest Mvander."/>
            <person name="Kleiner M."/>
            <person name="Bulgheresi S."/>
            <person name="Fussmann M."/>
            <person name="Herbold C."/>
            <person name="Seah B.K.B."/>
            <person name="Antony C.Paul."/>
            <person name="Liu D."/>
            <person name="Belitz A."/>
            <person name="Weber M."/>
        </authorList>
    </citation>
    <scope>NUCLEOTIDE SEQUENCE [LARGE SCALE GENOMIC DNA]</scope>
    <source>
        <strain evidence="6">G_D</strain>
    </source>
</reference>
<dbReference type="STRING" id="1818881.A3196_09180"/>
<keyword evidence="2" id="KW-0805">Transcription regulation</keyword>
<dbReference type="InterPro" id="IPR036388">
    <property type="entry name" value="WH-like_DNA-bd_sf"/>
</dbReference>
<dbReference type="RefSeq" id="WP_069014013.1">
    <property type="nucleotide sequence ID" value="NZ_LVJW01000003.1"/>
</dbReference>
<name>A0A1E2UQA2_9GAMM</name>
<comment type="caution">
    <text evidence="6">The sequence shown here is derived from an EMBL/GenBank/DDBJ whole genome shotgun (WGS) entry which is preliminary data.</text>
</comment>
<comment type="similarity">
    <text evidence="1">Belongs to the LysR transcriptional regulatory family.</text>
</comment>
<evidence type="ECO:0000256" key="2">
    <source>
        <dbReference type="ARBA" id="ARBA00023015"/>
    </source>
</evidence>
<dbReference type="Gene3D" id="1.10.10.10">
    <property type="entry name" value="Winged helix-like DNA-binding domain superfamily/Winged helix DNA-binding domain"/>
    <property type="match status" value="1"/>
</dbReference>
<keyword evidence="3" id="KW-0238">DNA-binding</keyword>
<dbReference type="PROSITE" id="PS50931">
    <property type="entry name" value="HTH_LYSR"/>
    <property type="match status" value="1"/>
</dbReference>
<dbReference type="InterPro" id="IPR050176">
    <property type="entry name" value="LTTR"/>
</dbReference>
<evidence type="ECO:0000256" key="1">
    <source>
        <dbReference type="ARBA" id="ARBA00009437"/>
    </source>
</evidence>
<dbReference type="Gene3D" id="3.40.190.10">
    <property type="entry name" value="Periplasmic binding protein-like II"/>
    <property type="match status" value="2"/>
</dbReference>
<dbReference type="Pfam" id="PF03466">
    <property type="entry name" value="LysR_substrate"/>
    <property type="match status" value="1"/>
</dbReference>
<dbReference type="Pfam" id="PF00126">
    <property type="entry name" value="HTH_1"/>
    <property type="match status" value="1"/>
</dbReference>
<sequence length="283" mass="31150">MFKNLDIDLLRTFVAIADLGGFAKAGRQLHKTQSAISLQMKRLEAQSGSKLFRKAGRRQLLTESGELLLNYARRILSLNDEAAAALKPDPLQGQIRFGVTQDFADRGLASVLARFADNHPGIRLDVRVNPSCELKREIANGKLDLAVAFQERGDRGDPLGKLQLSWIVPEPFIDIDDRPLKLVLFEPPCVFRDRVINALEKASMSWRVVYTSPSLPGLLAAVEAGLGITARLSHNNSPPVAGLPKLQSVELAVYRNPQATPAPLDALEKITRAHIQNNLQDLV</sequence>
<dbReference type="PANTHER" id="PTHR30579:SF7">
    <property type="entry name" value="HTH-TYPE TRANSCRIPTIONAL REGULATOR LRHA-RELATED"/>
    <property type="match status" value="1"/>
</dbReference>
<dbReference type="Proteomes" id="UP000094849">
    <property type="component" value="Unassembled WGS sequence"/>
</dbReference>
<dbReference type="GO" id="GO:0003677">
    <property type="term" value="F:DNA binding"/>
    <property type="evidence" value="ECO:0007669"/>
    <property type="project" value="UniProtKB-KW"/>
</dbReference>
<dbReference type="InterPro" id="IPR036390">
    <property type="entry name" value="WH_DNA-bd_sf"/>
</dbReference>
<dbReference type="EMBL" id="LVJZ01000003">
    <property type="protein sequence ID" value="ODB96917.1"/>
    <property type="molecule type" value="Genomic_DNA"/>
</dbReference>
<evidence type="ECO:0000256" key="4">
    <source>
        <dbReference type="ARBA" id="ARBA00023163"/>
    </source>
</evidence>
<dbReference type="InterPro" id="IPR000847">
    <property type="entry name" value="LysR_HTH_N"/>
</dbReference>
<organism evidence="6 7">
    <name type="scientific">Candidatus Thiodiazotropha endoloripes</name>
    <dbReference type="NCBI Taxonomy" id="1818881"/>
    <lineage>
        <taxon>Bacteria</taxon>
        <taxon>Pseudomonadati</taxon>
        <taxon>Pseudomonadota</taxon>
        <taxon>Gammaproteobacteria</taxon>
        <taxon>Chromatiales</taxon>
        <taxon>Sedimenticolaceae</taxon>
        <taxon>Candidatus Thiodiazotropha</taxon>
    </lineage>
</organism>
<accession>A0A1E2UQA2</accession>
<dbReference type="PRINTS" id="PR00039">
    <property type="entry name" value="HTHLYSR"/>
</dbReference>
<evidence type="ECO:0000256" key="3">
    <source>
        <dbReference type="ARBA" id="ARBA00023125"/>
    </source>
</evidence>
<protein>
    <recommendedName>
        <fullName evidence="5">HTH lysR-type domain-containing protein</fullName>
    </recommendedName>
</protein>
<dbReference type="InterPro" id="IPR005119">
    <property type="entry name" value="LysR_subst-bd"/>
</dbReference>
<dbReference type="PANTHER" id="PTHR30579">
    <property type="entry name" value="TRANSCRIPTIONAL REGULATOR"/>
    <property type="match status" value="1"/>
</dbReference>
<evidence type="ECO:0000313" key="6">
    <source>
        <dbReference type="EMBL" id="ODB96917.1"/>
    </source>
</evidence>
<keyword evidence="7" id="KW-1185">Reference proteome</keyword>
<keyword evidence="4" id="KW-0804">Transcription</keyword>
<gene>
    <name evidence="6" type="ORF">A3196_09180</name>
</gene>